<feature type="domain" description="DNA helicase Pif1-like DEAD-box helicase" evidence="1">
    <location>
        <begin position="9"/>
        <end position="198"/>
    </location>
</feature>
<dbReference type="Pfam" id="PF05970">
    <property type="entry name" value="PIF1"/>
    <property type="match status" value="1"/>
</dbReference>
<dbReference type="Proteomes" id="UP000190868">
    <property type="component" value="Chromosome"/>
</dbReference>
<dbReference type="PANTHER" id="PTHR47642:SF5">
    <property type="entry name" value="ATP-DEPENDENT DNA HELICASE"/>
    <property type="match status" value="1"/>
</dbReference>
<dbReference type="SUPFAM" id="SSF52540">
    <property type="entry name" value="P-loop containing nucleoside triphosphate hydrolases"/>
    <property type="match status" value="2"/>
</dbReference>
<keyword evidence="2" id="KW-0067">ATP-binding</keyword>
<dbReference type="RefSeq" id="WP_078424743.1">
    <property type="nucleotide sequence ID" value="NZ_CP017258.1"/>
</dbReference>
<proteinExistence type="predicted"/>
<dbReference type="GO" id="GO:0000723">
    <property type="term" value="P:telomere maintenance"/>
    <property type="evidence" value="ECO:0007669"/>
    <property type="project" value="InterPro"/>
</dbReference>
<keyword evidence="3" id="KW-1185">Reference proteome</keyword>
<accession>A0A1S6U9Z1</accession>
<name>A0A1S6U9Z1_9BACT</name>
<evidence type="ECO:0000259" key="1">
    <source>
        <dbReference type="Pfam" id="PF05970"/>
    </source>
</evidence>
<dbReference type="GO" id="GO:0003678">
    <property type="term" value="F:DNA helicase activity"/>
    <property type="evidence" value="ECO:0007669"/>
    <property type="project" value="InterPro"/>
</dbReference>
<evidence type="ECO:0000313" key="3">
    <source>
        <dbReference type="Proteomes" id="UP000190868"/>
    </source>
</evidence>
<dbReference type="EMBL" id="CP017258">
    <property type="protein sequence ID" value="AQW88277.1"/>
    <property type="molecule type" value="Genomic_DNA"/>
</dbReference>
<keyword evidence="2" id="KW-0547">Nucleotide-binding</keyword>
<dbReference type="Gene3D" id="3.40.50.300">
    <property type="entry name" value="P-loop containing nucleotide triphosphate hydrolases"/>
    <property type="match status" value="2"/>
</dbReference>
<gene>
    <name evidence="2" type="ORF">CPIN18021_1493</name>
</gene>
<reference evidence="3" key="1">
    <citation type="submission" date="2016-09" db="EMBL/GenBank/DDBJ databases">
        <title>Comparative genomics of the Campylobacter concisus group.</title>
        <authorList>
            <person name="Miller W.G."/>
            <person name="Yee E."/>
            <person name="Chapman M.H."/>
            <person name="Huynh S."/>
            <person name="Bono J.L."/>
            <person name="On S.L.W."/>
            <person name="StLeger J."/>
            <person name="Foster G."/>
            <person name="Parker C.T."/>
        </authorList>
    </citation>
    <scope>NUCLEOTIDE SEQUENCE [LARGE SCALE GENOMIC DNA]</scope>
    <source>
        <strain evidence="3">RM18021</strain>
    </source>
</reference>
<keyword evidence="2" id="KW-0378">Hydrolase</keyword>
<dbReference type="InterPro" id="IPR051055">
    <property type="entry name" value="PIF1_helicase"/>
</dbReference>
<dbReference type="GO" id="GO:0006281">
    <property type="term" value="P:DNA repair"/>
    <property type="evidence" value="ECO:0007669"/>
    <property type="project" value="InterPro"/>
</dbReference>
<dbReference type="InterPro" id="IPR010285">
    <property type="entry name" value="DNA_helicase_pif1-like_DEAD"/>
</dbReference>
<organism evidence="2 3">
    <name type="scientific">Campylobacter pinnipediorum subsp. caledonicus</name>
    <dbReference type="NCBI Taxonomy" id="1874362"/>
    <lineage>
        <taxon>Bacteria</taxon>
        <taxon>Pseudomonadati</taxon>
        <taxon>Campylobacterota</taxon>
        <taxon>Epsilonproteobacteria</taxon>
        <taxon>Campylobacterales</taxon>
        <taxon>Campylobacteraceae</taxon>
        <taxon>Campylobacter</taxon>
    </lineage>
</organism>
<dbReference type="AlphaFoldDB" id="A0A1S6U9Z1"/>
<dbReference type="PANTHER" id="PTHR47642">
    <property type="entry name" value="ATP-DEPENDENT DNA HELICASE"/>
    <property type="match status" value="1"/>
</dbReference>
<sequence>MLEQVLNLLKEHNVFLTGGGGVGKTYLTQAIVDHYNSLSKNVIKLGSTGISAVNIGGVSIHSFFKFGICKDFLELAAYDRRQKQKLKKVYDMLDVADLIVIDEISMVSSELMEMIRFRLDVSKFKGKLLIVGDFYQLPPVQNTKNETQTNLFNFVYAFNSSSWSGFEFKNIELKISKRTQDKEFYNILKKIRVGEIDNYVFEYINSLRVNQYFLDENITMLFGRNKDVNEVNEVMLNRLQTPMQTSLADVKILDESVHEKSVQSWVDALNSPKELQLKIGAKIIFIVNYPFMGYYNGEQGKIIEIKNENGVLSVFVQKENGEILEVQKHIFTYTKFVKDGDNIQQQVLATFEQFPFKLAYALTIHKSQGMSINNLMCDLSHIFTNGQLYVALSRAINPKNLKLFYGKSLNFNSYLKSVVKIDKEVADFYAKTKFEMIEEV</sequence>
<evidence type="ECO:0000313" key="2">
    <source>
        <dbReference type="EMBL" id="AQW88277.1"/>
    </source>
</evidence>
<protein>
    <submittedName>
        <fullName evidence="2">Putative helicase, PIF1 family (DUF889 domain)</fullName>
    </submittedName>
</protein>
<dbReference type="CDD" id="cd18809">
    <property type="entry name" value="SF1_C_RecD"/>
    <property type="match status" value="1"/>
</dbReference>
<keyword evidence="2" id="KW-0347">Helicase</keyword>
<dbReference type="InterPro" id="IPR027417">
    <property type="entry name" value="P-loop_NTPase"/>
</dbReference>